<protein>
    <submittedName>
        <fullName evidence="1">Uncharacterized protein</fullName>
    </submittedName>
</protein>
<keyword evidence="2" id="KW-1185">Reference proteome</keyword>
<organism evidence="1 2">
    <name type="scientific">Sesamum alatum</name>
    <dbReference type="NCBI Taxonomy" id="300844"/>
    <lineage>
        <taxon>Eukaryota</taxon>
        <taxon>Viridiplantae</taxon>
        <taxon>Streptophyta</taxon>
        <taxon>Embryophyta</taxon>
        <taxon>Tracheophyta</taxon>
        <taxon>Spermatophyta</taxon>
        <taxon>Magnoliopsida</taxon>
        <taxon>eudicotyledons</taxon>
        <taxon>Gunneridae</taxon>
        <taxon>Pentapetalae</taxon>
        <taxon>asterids</taxon>
        <taxon>lamiids</taxon>
        <taxon>Lamiales</taxon>
        <taxon>Pedaliaceae</taxon>
        <taxon>Sesamum</taxon>
    </lineage>
</organism>
<reference evidence="1" key="1">
    <citation type="submission" date="2020-06" db="EMBL/GenBank/DDBJ databases">
        <authorList>
            <person name="Li T."/>
            <person name="Hu X."/>
            <person name="Zhang T."/>
            <person name="Song X."/>
            <person name="Zhang H."/>
            <person name="Dai N."/>
            <person name="Sheng W."/>
            <person name="Hou X."/>
            <person name="Wei L."/>
        </authorList>
    </citation>
    <scope>NUCLEOTIDE SEQUENCE</scope>
    <source>
        <strain evidence="1">3651</strain>
        <tissue evidence="1">Leaf</tissue>
    </source>
</reference>
<dbReference type="Proteomes" id="UP001293254">
    <property type="component" value="Unassembled WGS sequence"/>
</dbReference>
<dbReference type="EMBL" id="JACGWO010000005">
    <property type="protein sequence ID" value="KAK4427054.1"/>
    <property type="molecule type" value="Genomic_DNA"/>
</dbReference>
<dbReference type="Gene3D" id="1.20.5.4130">
    <property type="match status" value="1"/>
</dbReference>
<name>A0AAE2CM80_9LAMI</name>
<accession>A0AAE2CM80</accession>
<reference evidence="1" key="2">
    <citation type="journal article" date="2024" name="Plant">
        <title>Genomic evolution and insights into agronomic trait innovations of Sesamum species.</title>
        <authorList>
            <person name="Miao H."/>
            <person name="Wang L."/>
            <person name="Qu L."/>
            <person name="Liu H."/>
            <person name="Sun Y."/>
            <person name="Le M."/>
            <person name="Wang Q."/>
            <person name="Wei S."/>
            <person name="Zheng Y."/>
            <person name="Lin W."/>
            <person name="Duan Y."/>
            <person name="Cao H."/>
            <person name="Xiong S."/>
            <person name="Wang X."/>
            <person name="Wei L."/>
            <person name="Li C."/>
            <person name="Ma Q."/>
            <person name="Ju M."/>
            <person name="Zhao R."/>
            <person name="Li G."/>
            <person name="Mu C."/>
            <person name="Tian Q."/>
            <person name="Mei H."/>
            <person name="Zhang T."/>
            <person name="Gao T."/>
            <person name="Zhang H."/>
        </authorList>
    </citation>
    <scope>NUCLEOTIDE SEQUENCE</scope>
    <source>
        <strain evidence="1">3651</strain>
    </source>
</reference>
<proteinExistence type="predicted"/>
<dbReference type="AlphaFoldDB" id="A0AAE2CM80"/>
<sequence length="155" mass="17842">MAYAALISLTLTINRLRRSTQIPYINDSGIFSKMQEEIWCLQKLLGIVPRDDDSDDDDCKSLKDVTKEIVERTCRLEDLLEESQYHIGRDQFHGGVIGSATEMVKKMKEQLSNERLWPQQVKKLPSRDASQLQLATLVWLVSPGKSNLIRQVYVY</sequence>
<comment type="caution">
    <text evidence="1">The sequence shown here is derived from an EMBL/GenBank/DDBJ whole genome shotgun (WGS) entry which is preliminary data.</text>
</comment>
<gene>
    <name evidence="1" type="ORF">Salat_1474300</name>
</gene>
<evidence type="ECO:0000313" key="1">
    <source>
        <dbReference type="EMBL" id="KAK4427054.1"/>
    </source>
</evidence>
<evidence type="ECO:0000313" key="2">
    <source>
        <dbReference type="Proteomes" id="UP001293254"/>
    </source>
</evidence>